<sequence length="59" mass="6785">MLNEFNAFWSIFAKQKFLSSKTFNESLCIYSDLKIQSSIFSTLGKLGESNLLILFDNIK</sequence>
<proteinExistence type="predicted"/>
<protein>
    <submittedName>
        <fullName evidence="1">Uncharacterized protein</fullName>
    </submittedName>
</protein>
<organism evidence="1 2">
    <name type="scientific">Rhizophagus irregularis (strain DAOM 181602 / DAOM 197198 / MUCL 43194)</name>
    <name type="common">Arbuscular mycorrhizal fungus</name>
    <name type="synonym">Glomus intraradices</name>
    <dbReference type="NCBI Taxonomy" id="747089"/>
    <lineage>
        <taxon>Eukaryota</taxon>
        <taxon>Fungi</taxon>
        <taxon>Fungi incertae sedis</taxon>
        <taxon>Mucoromycota</taxon>
        <taxon>Glomeromycotina</taxon>
        <taxon>Glomeromycetes</taxon>
        <taxon>Glomerales</taxon>
        <taxon>Glomeraceae</taxon>
        <taxon>Rhizophagus</taxon>
    </lineage>
</organism>
<gene>
    <name evidence="1" type="ORF">GLOIN_2v1559454</name>
</gene>
<dbReference type="EMBL" id="AUPC02000054">
    <property type="protein sequence ID" value="POG76030.1"/>
    <property type="molecule type" value="Genomic_DNA"/>
</dbReference>
<keyword evidence="2" id="KW-1185">Reference proteome</keyword>
<name>A0A2P4QEI4_RHIID</name>
<reference evidence="1 2" key="1">
    <citation type="journal article" date="2013" name="Proc. Natl. Acad. Sci. U.S.A.">
        <title>Genome of an arbuscular mycorrhizal fungus provides insight into the oldest plant symbiosis.</title>
        <authorList>
            <person name="Tisserant E."/>
            <person name="Malbreil M."/>
            <person name="Kuo A."/>
            <person name="Kohler A."/>
            <person name="Symeonidi A."/>
            <person name="Balestrini R."/>
            <person name="Charron P."/>
            <person name="Duensing N."/>
            <person name="Frei Dit Frey N."/>
            <person name="Gianinazzi-Pearson V."/>
            <person name="Gilbert L.B."/>
            <person name="Handa Y."/>
            <person name="Herr J.R."/>
            <person name="Hijri M."/>
            <person name="Koul R."/>
            <person name="Kawaguchi M."/>
            <person name="Krajinski F."/>
            <person name="Lammers P.J."/>
            <person name="Masclaux F.G."/>
            <person name="Murat C."/>
            <person name="Morin E."/>
            <person name="Ndikumana S."/>
            <person name="Pagni M."/>
            <person name="Petitpierre D."/>
            <person name="Requena N."/>
            <person name="Rosikiewicz P."/>
            <person name="Riley R."/>
            <person name="Saito K."/>
            <person name="San Clemente H."/>
            <person name="Shapiro H."/>
            <person name="van Tuinen D."/>
            <person name="Becard G."/>
            <person name="Bonfante P."/>
            <person name="Paszkowski U."/>
            <person name="Shachar-Hill Y.Y."/>
            <person name="Tuskan G.A."/>
            <person name="Young P.W."/>
            <person name="Sanders I.R."/>
            <person name="Henrissat B."/>
            <person name="Rensing S.A."/>
            <person name="Grigoriev I.V."/>
            <person name="Corradi N."/>
            <person name="Roux C."/>
            <person name="Martin F."/>
        </authorList>
    </citation>
    <scope>NUCLEOTIDE SEQUENCE [LARGE SCALE GENOMIC DNA]</scope>
    <source>
        <strain evidence="1 2">DAOM 197198</strain>
    </source>
</reference>
<evidence type="ECO:0000313" key="1">
    <source>
        <dbReference type="EMBL" id="POG76030.1"/>
    </source>
</evidence>
<reference evidence="1 2" key="2">
    <citation type="journal article" date="2018" name="New Phytol.">
        <title>High intraspecific genome diversity in the model arbuscular mycorrhizal symbiont Rhizophagus irregularis.</title>
        <authorList>
            <person name="Chen E.C.H."/>
            <person name="Morin E."/>
            <person name="Beaudet D."/>
            <person name="Noel J."/>
            <person name="Yildirir G."/>
            <person name="Ndikumana S."/>
            <person name="Charron P."/>
            <person name="St-Onge C."/>
            <person name="Giorgi J."/>
            <person name="Kruger M."/>
            <person name="Marton T."/>
            <person name="Ropars J."/>
            <person name="Grigoriev I.V."/>
            <person name="Hainaut M."/>
            <person name="Henrissat B."/>
            <person name="Roux C."/>
            <person name="Martin F."/>
            <person name="Corradi N."/>
        </authorList>
    </citation>
    <scope>NUCLEOTIDE SEQUENCE [LARGE SCALE GENOMIC DNA]</scope>
    <source>
        <strain evidence="1 2">DAOM 197198</strain>
    </source>
</reference>
<evidence type="ECO:0000313" key="2">
    <source>
        <dbReference type="Proteomes" id="UP000018888"/>
    </source>
</evidence>
<dbReference type="Proteomes" id="UP000018888">
    <property type="component" value="Unassembled WGS sequence"/>
</dbReference>
<dbReference type="AlphaFoldDB" id="A0A2P4QEI4"/>
<accession>A0A2P4QEI4</accession>
<comment type="caution">
    <text evidence="1">The sequence shown here is derived from an EMBL/GenBank/DDBJ whole genome shotgun (WGS) entry which is preliminary data.</text>
</comment>